<accession>A0A2N1PPG7</accession>
<dbReference type="SUPFAM" id="SSF52540">
    <property type="entry name" value="P-loop containing nucleoside triphosphate hydrolases"/>
    <property type="match status" value="1"/>
</dbReference>
<organism evidence="3 4">
    <name type="scientific">Candidatus Wallbacteria bacterium HGW-Wallbacteria-1</name>
    <dbReference type="NCBI Taxonomy" id="2013854"/>
    <lineage>
        <taxon>Bacteria</taxon>
        <taxon>Candidatus Walliibacteriota</taxon>
    </lineage>
</organism>
<sequence>MSNETPKPFSILNELFPEFTEFMSIDALREMHGKSIDSWDNSGFRESIVKASANMSAILRDLNWERIHDMNMGFAEDLLASLRMFSKSSSISIFRRRLNQYGGLPDFFRALATLLDRSLPLESRMEAINSIPGISMSLASHFLFLFDPHRHPLLSGEILGPVKMFSGWDEVTFSTASGQLGRALPNIHRQTLSHLCHEWLCQGIAKAAGIEHMGLLAFMFQTLELPKGKLYRPDFPMTRPPEHSHGATVCEKGTGPKVRPEMAVRSDKLSTSEASDASDASITEAIPVMSAASYTADRFEGRKSRSLKRHVLWPHGELPGFLAGLTEQGYIFPHEAVQNLHLSIVAKPFVILSGVSGTGKTKLAQLYARYMTQEYDRDGYVVIPVKPEFRRSADLLGSLSPQGDSYSRSPALKVILNALTDPSRPYFIILDEMNIAPAEIYFADFLSAMESNEPIHLHHSSRCLPSTESALQEDTEPFVCNRDCRRCFFATGEKPDNLSQAMEKVVPPMVSLPANLVIMGTVNVDETVKPFPPKLIDRANTIDFYHVDILGFEKINHGGHFSSQARVLDEIHHLLRPYSLHFGYRTEAEIFAYLTAAQECGIDPEGCLDIQIAQKILPKFHGRADRLKRPLEELFCYASARCSAHEDDLREVISPQDGTTFVPLPKTAFKTAVMLLSLMHTGRAGYMG</sequence>
<dbReference type="AlphaFoldDB" id="A0A2N1PPG7"/>
<dbReference type="GO" id="GO:0016887">
    <property type="term" value="F:ATP hydrolysis activity"/>
    <property type="evidence" value="ECO:0007669"/>
    <property type="project" value="InterPro"/>
</dbReference>
<evidence type="ECO:0000313" key="3">
    <source>
        <dbReference type="EMBL" id="PKK90237.1"/>
    </source>
</evidence>
<feature type="compositionally biased region" description="Basic and acidic residues" evidence="1">
    <location>
        <begin position="258"/>
        <end position="270"/>
    </location>
</feature>
<feature type="region of interest" description="Disordered" evidence="1">
    <location>
        <begin position="241"/>
        <end position="278"/>
    </location>
</feature>
<comment type="caution">
    <text evidence="3">The sequence shown here is derived from an EMBL/GenBank/DDBJ whole genome shotgun (WGS) entry which is preliminary data.</text>
</comment>
<dbReference type="GO" id="GO:0005524">
    <property type="term" value="F:ATP binding"/>
    <property type="evidence" value="ECO:0007669"/>
    <property type="project" value="InterPro"/>
</dbReference>
<dbReference type="Pfam" id="PF07728">
    <property type="entry name" value="AAA_5"/>
    <property type="match status" value="1"/>
</dbReference>
<protein>
    <recommendedName>
        <fullName evidence="2">ATPase dynein-related AAA domain-containing protein</fullName>
    </recommendedName>
</protein>
<feature type="domain" description="ATPase dynein-related AAA" evidence="2">
    <location>
        <begin position="350"/>
        <end position="496"/>
    </location>
</feature>
<evidence type="ECO:0000259" key="2">
    <source>
        <dbReference type="Pfam" id="PF07728"/>
    </source>
</evidence>
<dbReference type="Proteomes" id="UP000233256">
    <property type="component" value="Unassembled WGS sequence"/>
</dbReference>
<proteinExistence type="predicted"/>
<dbReference type="EMBL" id="PGXC01000007">
    <property type="protein sequence ID" value="PKK90237.1"/>
    <property type="molecule type" value="Genomic_DNA"/>
</dbReference>
<evidence type="ECO:0000256" key="1">
    <source>
        <dbReference type="SAM" id="MobiDB-lite"/>
    </source>
</evidence>
<dbReference type="InterPro" id="IPR011704">
    <property type="entry name" value="ATPase_dyneun-rel_AAA"/>
</dbReference>
<reference evidence="3 4" key="1">
    <citation type="journal article" date="2017" name="ISME J.">
        <title>Potential for microbial H2 and metal transformations associated with novel bacteria and archaea in deep terrestrial subsurface sediments.</title>
        <authorList>
            <person name="Hernsdorf A.W."/>
            <person name="Amano Y."/>
            <person name="Miyakawa K."/>
            <person name="Ise K."/>
            <person name="Suzuki Y."/>
            <person name="Anantharaman K."/>
            <person name="Probst A."/>
            <person name="Burstein D."/>
            <person name="Thomas B.C."/>
            <person name="Banfield J.F."/>
        </authorList>
    </citation>
    <scope>NUCLEOTIDE SEQUENCE [LARGE SCALE GENOMIC DNA]</scope>
    <source>
        <strain evidence="3">HGW-Wallbacteria-1</strain>
    </source>
</reference>
<dbReference type="InterPro" id="IPR027417">
    <property type="entry name" value="P-loop_NTPase"/>
</dbReference>
<evidence type="ECO:0000313" key="4">
    <source>
        <dbReference type="Proteomes" id="UP000233256"/>
    </source>
</evidence>
<dbReference type="Gene3D" id="3.40.50.300">
    <property type="entry name" value="P-loop containing nucleotide triphosphate hydrolases"/>
    <property type="match status" value="1"/>
</dbReference>
<gene>
    <name evidence="3" type="ORF">CVV64_10955</name>
</gene>
<name>A0A2N1PPG7_9BACT</name>